<comment type="caution">
    <text evidence="1">The sequence shown here is derived from an EMBL/GenBank/DDBJ whole genome shotgun (WGS) entry which is preliminary data.</text>
</comment>
<keyword evidence="2" id="KW-1185">Reference proteome</keyword>
<dbReference type="AlphaFoldDB" id="A0A2I0KBL2"/>
<evidence type="ECO:0000313" key="1">
    <source>
        <dbReference type="EMBL" id="PKI65921.1"/>
    </source>
</evidence>
<proteinExistence type="predicted"/>
<name>A0A2I0KBL2_PUNGR</name>
<gene>
    <name evidence="1" type="ORF">CRG98_013692</name>
</gene>
<reference evidence="1 2" key="1">
    <citation type="submission" date="2017-11" db="EMBL/GenBank/DDBJ databases">
        <title>De-novo sequencing of pomegranate (Punica granatum L.) genome.</title>
        <authorList>
            <person name="Akparov Z."/>
            <person name="Amiraslanov A."/>
            <person name="Hajiyeva S."/>
            <person name="Abbasov M."/>
            <person name="Kaur K."/>
            <person name="Hamwieh A."/>
            <person name="Solovyev V."/>
            <person name="Salamov A."/>
            <person name="Braich B."/>
            <person name="Kosarev P."/>
            <person name="Mahmoud A."/>
            <person name="Hajiyev E."/>
            <person name="Babayeva S."/>
            <person name="Izzatullayeva V."/>
            <person name="Mammadov A."/>
            <person name="Mammadov A."/>
            <person name="Sharifova S."/>
            <person name="Ojaghi J."/>
            <person name="Eynullazada K."/>
            <person name="Bayramov B."/>
            <person name="Abdulazimova A."/>
            <person name="Shahmuradov I."/>
        </authorList>
    </citation>
    <scope>NUCLEOTIDE SEQUENCE [LARGE SCALE GENOMIC DNA]</scope>
    <source>
        <strain evidence="2">cv. AG2017</strain>
        <tissue evidence="1">Leaf</tissue>
    </source>
</reference>
<protein>
    <submittedName>
        <fullName evidence="1">Uncharacterized protein</fullName>
    </submittedName>
</protein>
<evidence type="ECO:0000313" key="2">
    <source>
        <dbReference type="Proteomes" id="UP000233551"/>
    </source>
</evidence>
<organism evidence="1 2">
    <name type="scientific">Punica granatum</name>
    <name type="common">Pomegranate</name>
    <dbReference type="NCBI Taxonomy" id="22663"/>
    <lineage>
        <taxon>Eukaryota</taxon>
        <taxon>Viridiplantae</taxon>
        <taxon>Streptophyta</taxon>
        <taxon>Embryophyta</taxon>
        <taxon>Tracheophyta</taxon>
        <taxon>Spermatophyta</taxon>
        <taxon>Magnoliopsida</taxon>
        <taxon>eudicotyledons</taxon>
        <taxon>Gunneridae</taxon>
        <taxon>Pentapetalae</taxon>
        <taxon>rosids</taxon>
        <taxon>malvids</taxon>
        <taxon>Myrtales</taxon>
        <taxon>Lythraceae</taxon>
        <taxon>Punica</taxon>
    </lineage>
</organism>
<dbReference type="Proteomes" id="UP000233551">
    <property type="component" value="Unassembled WGS sequence"/>
</dbReference>
<dbReference type="EMBL" id="PGOL01000704">
    <property type="protein sequence ID" value="PKI65921.1"/>
    <property type="molecule type" value="Genomic_DNA"/>
</dbReference>
<accession>A0A2I0KBL2</accession>
<sequence length="156" mass="17149">MRGKSRRSGLRVGRLGCTEAIQENSSGSRENLACTRGSGWLHGLARLALTLKRMLEMAVDSADRASEYLGDPGTQKLILLRLDDRSEVVRLCRLFAPLRAALLVSSMLSNCVFAPIDLAVNSDLSLCWAFLYLVRRAMVGVTVGVPCWSRWAGMGY</sequence>